<keyword evidence="1" id="KW-1133">Transmembrane helix</keyword>
<gene>
    <name evidence="2" type="ORF">D0Y65_047435</name>
</gene>
<feature type="transmembrane region" description="Helical" evidence="1">
    <location>
        <begin position="64"/>
        <end position="88"/>
    </location>
</feature>
<evidence type="ECO:0000313" key="3">
    <source>
        <dbReference type="Proteomes" id="UP000289340"/>
    </source>
</evidence>
<name>A0A445FNT4_GLYSO</name>
<keyword evidence="1" id="KW-0812">Transmembrane</keyword>
<dbReference type="AlphaFoldDB" id="A0A445FNT4"/>
<protein>
    <submittedName>
        <fullName evidence="2">Uncharacterized protein</fullName>
    </submittedName>
</protein>
<keyword evidence="3" id="KW-1185">Reference proteome</keyword>
<dbReference type="EMBL" id="QZWG01000018">
    <property type="protein sequence ID" value="RZB50530.1"/>
    <property type="molecule type" value="Genomic_DNA"/>
</dbReference>
<keyword evidence="1" id="KW-0472">Membrane</keyword>
<accession>A0A445FNT4</accession>
<sequence length="94" mass="11082">MDIRGHCSIYLFYSSVILYTHIINPVKKYFLYIHFNLVCLYIYICVSLNFSFGMSSSFLLLHDVCGFLFIFFEGDVLGISILILYTYLHFQYCS</sequence>
<proteinExistence type="predicted"/>
<dbReference type="Proteomes" id="UP000289340">
    <property type="component" value="Chromosome 18"/>
</dbReference>
<reference evidence="2 3" key="1">
    <citation type="submission" date="2018-09" db="EMBL/GenBank/DDBJ databases">
        <title>A high-quality reference genome of wild soybean provides a powerful tool to mine soybean genomes.</title>
        <authorList>
            <person name="Xie M."/>
            <person name="Chung C.Y.L."/>
            <person name="Li M.-W."/>
            <person name="Wong F.-L."/>
            <person name="Chan T.-F."/>
            <person name="Lam H.-M."/>
        </authorList>
    </citation>
    <scope>NUCLEOTIDE SEQUENCE [LARGE SCALE GENOMIC DNA]</scope>
    <source>
        <strain evidence="3">cv. W05</strain>
        <tissue evidence="2">Hypocotyl of etiolated seedlings</tissue>
    </source>
</reference>
<evidence type="ECO:0000313" key="2">
    <source>
        <dbReference type="EMBL" id="RZB50530.1"/>
    </source>
</evidence>
<comment type="caution">
    <text evidence="2">The sequence shown here is derived from an EMBL/GenBank/DDBJ whole genome shotgun (WGS) entry which is preliminary data.</text>
</comment>
<evidence type="ECO:0000256" key="1">
    <source>
        <dbReference type="SAM" id="Phobius"/>
    </source>
</evidence>
<organism evidence="2 3">
    <name type="scientific">Glycine soja</name>
    <name type="common">Wild soybean</name>
    <dbReference type="NCBI Taxonomy" id="3848"/>
    <lineage>
        <taxon>Eukaryota</taxon>
        <taxon>Viridiplantae</taxon>
        <taxon>Streptophyta</taxon>
        <taxon>Embryophyta</taxon>
        <taxon>Tracheophyta</taxon>
        <taxon>Spermatophyta</taxon>
        <taxon>Magnoliopsida</taxon>
        <taxon>eudicotyledons</taxon>
        <taxon>Gunneridae</taxon>
        <taxon>Pentapetalae</taxon>
        <taxon>rosids</taxon>
        <taxon>fabids</taxon>
        <taxon>Fabales</taxon>
        <taxon>Fabaceae</taxon>
        <taxon>Papilionoideae</taxon>
        <taxon>50 kb inversion clade</taxon>
        <taxon>NPAAA clade</taxon>
        <taxon>indigoferoid/millettioid clade</taxon>
        <taxon>Phaseoleae</taxon>
        <taxon>Glycine</taxon>
        <taxon>Glycine subgen. Soja</taxon>
    </lineage>
</organism>
<feature type="transmembrane region" description="Helical" evidence="1">
    <location>
        <begin position="29"/>
        <end position="52"/>
    </location>
</feature>